<dbReference type="Proteomes" id="UP000791440">
    <property type="component" value="Unassembled WGS sequence"/>
</dbReference>
<feature type="compositionally biased region" description="Low complexity" evidence="1">
    <location>
        <begin position="1"/>
        <end position="12"/>
    </location>
</feature>
<feature type="region of interest" description="Disordered" evidence="1">
    <location>
        <begin position="1"/>
        <end position="125"/>
    </location>
</feature>
<dbReference type="EMBL" id="JH669189">
    <property type="protein sequence ID" value="KAG6464529.1"/>
    <property type="molecule type" value="Genomic_DNA"/>
</dbReference>
<gene>
    <name evidence="2" type="ORF">O3G_MSEX014578</name>
</gene>
<organism evidence="2 3">
    <name type="scientific">Manduca sexta</name>
    <name type="common">Tobacco hawkmoth</name>
    <name type="synonym">Tobacco hornworm</name>
    <dbReference type="NCBI Taxonomy" id="7130"/>
    <lineage>
        <taxon>Eukaryota</taxon>
        <taxon>Metazoa</taxon>
        <taxon>Ecdysozoa</taxon>
        <taxon>Arthropoda</taxon>
        <taxon>Hexapoda</taxon>
        <taxon>Insecta</taxon>
        <taxon>Pterygota</taxon>
        <taxon>Neoptera</taxon>
        <taxon>Endopterygota</taxon>
        <taxon>Lepidoptera</taxon>
        <taxon>Glossata</taxon>
        <taxon>Ditrysia</taxon>
        <taxon>Bombycoidea</taxon>
        <taxon>Sphingidae</taxon>
        <taxon>Sphinginae</taxon>
        <taxon>Sphingini</taxon>
        <taxon>Manduca</taxon>
    </lineage>
</organism>
<comment type="caution">
    <text evidence="2">The sequence shown here is derived from an EMBL/GenBank/DDBJ whole genome shotgun (WGS) entry which is preliminary data.</text>
</comment>
<name>A0A921ZVV7_MANSE</name>
<evidence type="ECO:0000313" key="3">
    <source>
        <dbReference type="Proteomes" id="UP000791440"/>
    </source>
</evidence>
<dbReference type="AlphaFoldDB" id="A0A921ZVV7"/>
<evidence type="ECO:0000256" key="1">
    <source>
        <dbReference type="SAM" id="MobiDB-lite"/>
    </source>
</evidence>
<proteinExistence type="predicted"/>
<protein>
    <submittedName>
        <fullName evidence="2">Uncharacterized protein</fullName>
    </submittedName>
</protein>
<accession>A0A921ZVV7</accession>
<feature type="compositionally biased region" description="Acidic residues" evidence="1">
    <location>
        <begin position="65"/>
        <end position="91"/>
    </location>
</feature>
<evidence type="ECO:0000313" key="2">
    <source>
        <dbReference type="EMBL" id="KAG6464529.1"/>
    </source>
</evidence>
<reference evidence="2" key="2">
    <citation type="submission" date="2020-12" db="EMBL/GenBank/DDBJ databases">
        <authorList>
            <person name="Kanost M."/>
        </authorList>
    </citation>
    <scope>NUCLEOTIDE SEQUENCE</scope>
</reference>
<reference evidence="2" key="1">
    <citation type="journal article" date="2016" name="Insect Biochem. Mol. Biol.">
        <title>Multifaceted biological insights from a draft genome sequence of the tobacco hornworm moth, Manduca sexta.</title>
        <authorList>
            <person name="Kanost M.R."/>
            <person name="Arrese E.L."/>
            <person name="Cao X."/>
            <person name="Chen Y.R."/>
            <person name="Chellapilla S."/>
            <person name="Goldsmith M.R."/>
            <person name="Grosse-Wilde E."/>
            <person name="Heckel D.G."/>
            <person name="Herndon N."/>
            <person name="Jiang H."/>
            <person name="Papanicolaou A."/>
            <person name="Qu J."/>
            <person name="Soulages J.L."/>
            <person name="Vogel H."/>
            <person name="Walters J."/>
            <person name="Waterhouse R.M."/>
            <person name="Ahn S.J."/>
            <person name="Almeida F.C."/>
            <person name="An C."/>
            <person name="Aqrawi P."/>
            <person name="Bretschneider A."/>
            <person name="Bryant W.B."/>
            <person name="Bucks S."/>
            <person name="Chao H."/>
            <person name="Chevignon G."/>
            <person name="Christen J.M."/>
            <person name="Clarke D.F."/>
            <person name="Dittmer N.T."/>
            <person name="Ferguson L.C.F."/>
            <person name="Garavelou S."/>
            <person name="Gordon K.H.J."/>
            <person name="Gunaratna R.T."/>
            <person name="Han Y."/>
            <person name="Hauser F."/>
            <person name="He Y."/>
            <person name="Heidel-Fischer H."/>
            <person name="Hirsh A."/>
            <person name="Hu Y."/>
            <person name="Jiang H."/>
            <person name="Kalra D."/>
            <person name="Klinner C."/>
            <person name="Konig C."/>
            <person name="Kovar C."/>
            <person name="Kroll A.R."/>
            <person name="Kuwar S.S."/>
            <person name="Lee S.L."/>
            <person name="Lehman R."/>
            <person name="Li K."/>
            <person name="Li Z."/>
            <person name="Liang H."/>
            <person name="Lovelace S."/>
            <person name="Lu Z."/>
            <person name="Mansfield J.H."/>
            <person name="McCulloch K.J."/>
            <person name="Mathew T."/>
            <person name="Morton B."/>
            <person name="Muzny D.M."/>
            <person name="Neunemann D."/>
            <person name="Ongeri F."/>
            <person name="Pauchet Y."/>
            <person name="Pu L.L."/>
            <person name="Pyrousis I."/>
            <person name="Rao X.J."/>
            <person name="Redding A."/>
            <person name="Roesel C."/>
            <person name="Sanchez-Gracia A."/>
            <person name="Schaack S."/>
            <person name="Shukla A."/>
            <person name="Tetreau G."/>
            <person name="Wang Y."/>
            <person name="Xiong G.H."/>
            <person name="Traut W."/>
            <person name="Walsh T.K."/>
            <person name="Worley K.C."/>
            <person name="Wu D."/>
            <person name="Wu W."/>
            <person name="Wu Y.Q."/>
            <person name="Zhang X."/>
            <person name="Zou Z."/>
            <person name="Zucker H."/>
            <person name="Briscoe A.D."/>
            <person name="Burmester T."/>
            <person name="Clem R.J."/>
            <person name="Feyereisen R."/>
            <person name="Grimmelikhuijzen C.J.P."/>
            <person name="Hamodrakas S.J."/>
            <person name="Hansson B.S."/>
            <person name="Huguet E."/>
            <person name="Jermiin L.S."/>
            <person name="Lan Q."/>
            <person name="Lehman H.K."/>
            <person name="Lorenzen M."/>
            <person name="Merzendorfer H."/>
            <person name="Michalopoulos I."/>
            <person name="Morton D.B."/>
            <person name="Muthukrishnan S."/>
            <person name="Oakeshott J.G."/>
            <person name="Palmer W."/>
            <person name="Park Y."/>
            <person name="Passarelli A.L."/>
            <person name="Rozas J."/>
            <person name="Schwartz L.M."/>
            <person name="Smith W."/>
            <person name="Southgate A."/>
            <person name="Vilcinskas A."/>
            <person name="Vogt R."/>
            <person name="Wang P."/>
            <person name="Werren J."/>
            <person name="Yu X.Q."/>
            <person name="Zhou J.J."/>
            <person name="Brown S.J."/>
            <person name="Scherer S.E."/>
            <person name="Richards S."/>
            <person name="Blissard G.W."/>
        </authorList>
    </citation>
    <scope>NUCLEOTIDE SEQUENCE</scope>
</reference>
<keyword evidence="3" id="KW-1185">Reference proteome</keyword>
<feature type="compositionally biased region" description="Polar residues" evidence="1">
    <location>
        <begin position="17"/>
        <end position="35"/>
    </location>
</feature>
<sequence length="284" mass="30872">MAVAVTVVTLAAPTDRPSFQNEALTNQPLEISEYSNEPPAENGAERPVTENDGYEPPSKDISEPPAEDIDVTEPPAEDIDVTEPPAEDIDVTEPPPAEGSDVTEPPAEDNGTYKPIDPITVENNTDIPPRSVITLGDLFPEIPDFFEIKSSVKVQLETHPTSDIVVEDLALGDTAVVSSPSVASVFDKYFGDWVFSENESSDDPLTLIVNTFDTLSSAHKTEAEAKPDNDHESVSLDLSYLFDEDSRLKPEYLGLLALLPGEWGDLARDDRPRVTRLANSAPSR</sequence>